<sequence length="142" mass="15116">MNKDRTPSAITQQPGRSPDPAETSGRAYAAHYEPRCQHQVLLPLQGVPKTAGKQEPQKQRTPLPSGVSTDLPPCHKELVPIAGSDPPAPMCHTPELIRAHRSPSEGTEDPAHPSGVKTSAASSASKLNCGLQRNVSVRPNHS</sequence>
<name>R0KZY1_ANAPL</name>
<feature type="region of interest" description="Disordered" evidence="1">
    <location>
        <begin position="1"/>
        <end position="142"/>
    </location>
</feature>
<protein>
    <submittedName>
        <fullName evidence="2">Uncharacterized protein</fullName>
    </submittedName>
</protein>
<dbReference type="Proteomes" id="UP000296049">
    <property type="component" value="Unassembled WGS sequence"/>
</dbReference>
<feature type="compositionally biased region" description="Polar residues" evidence="1">
    <location>
        <begin position="116"/>
        <end position="142"/>
    </location>
</feature>
<dbReference type="EMBL" id="KB744610">
    <property type="protein sequence ID" value="EOA94744.1"/>
    <property type="molecule type" value="Genomic_DNA"/>
</dbReference>
<evidence type="ECO:0000313" key="3">
    <source>
        <dbReference type="Proteomes" id="UP000296049"/>
    </source>
</evidence>
<evidence type="ECO:0000256" key="1">
    <source>
        <dbReference type="SAM" id="MobiDB-lite"/>
    </source>
</evidence>
<proteinExistence type="predicted"/>
<organism evidence="2 3">
    <name type="scientific">Anas platyrhynchos</name>
    <name type="common">Mallard</name>
    <name type="synonym">Anas boschas</name>
    <dbReference type="NCBI Taxonomy" id="8839"/>
    <lineage>
        <taxon>Eukaryota</taxon>
        <taxon>Metazoa</taxon>
        <taxon>Chordata</taxon>
        <taxon>Craniata</taxon>
        <taxon>Vertebrata</taxon>
        <taxon>Euteleostomi</taxon>
        <taxon>Archelosauria</taxon>
        <taxon>Archosauria</taxon>
        <taxon>Dinosauria</taxon>
        <taxon>Saurischia</taxon>
        <taxon>Theropoda</taxon>
        <taxon>Coelurosauria</taxon>
        <taxon>Aves</taxon>
        <taxon>Neognathae</taxon>
        <taxon>Galloanserae</taxon>
        <taxon>Anseriformes</taxon>
        <taxon>Anatidae</taxon>
        <taxon>Anatinae</taxon>
        <taxon>Anas</taxon>
    </lineage>
</organism>
<dbReference type="AlphaFoldDB" id="R0KZY1"/>
<accession>R0KZY1</accession>
<feature type="compositionally biased region" description="Polar residues" evidence="1">
    <location>
        <begin position="59"/>
        <end position="68"/>
    </location>
</feature>
<gene>
    <name evidence="2" type="ORF">Anapl_16642</name>
</gene>
<reference evidence="3" key="1">
    <citation type="journal article" date="2013" name="Nat. Genet.">
        <title>The duck genome and transcriptome provide insight into an avian influenza virus reservoir species.</title>
        <authorList>
            <person name="Huang Y."/>
            <person name="Li Y."/>
            <person name="Burt D.W."/>
            <person name="Chen H."/>
            <person name="Zhang Y."/>
            <person name="Qian W."/>
            <person name="Kim H."/>
            <person name="Gan S."/>
            <person name="Zhao Y."/>
            <person name="Li J."/>
            <person name="Yi K."/>
            <person name="Feng H."/>
            <person name="Zhu P."/>
            <person name="Li B."/>
            <person name="Liu Q."/>
            <person name="Fairley S."/>
            <person name="Magor K.E."/>
            <person name="Du Z."/>
            <person name="Hu X."/>
            <person name="Goodman L."/>
            <person name="Tafer H."/>
            <person name="Vignal A."/>
            <person name="Lee T."/>
            <person name="Kim K.W."/>
            <person name="Sheng Z."/>
            <person name="An Y."/>
            <person name="Searle S."/>
            <person name="Herrero J."/>
            <person name="Groenen M.A."/>
            <person name="Crooijmans R.P."/>
            <person name="Faraut T."/>
            <person name="Cai Q."/>
            <person name="Webster R.G."/>
            <person name="Aldridge J.R."/>
            <person name="Warren W.C."/>
            <person name="Bartschat S."/>
            <person name="Kehr S."/>
            <person name="Marz M."/>
            <person name="Stadler P.F."/>
            <person name="Smith J."/>
            <person name="Kraus R.H."/>
            <person name="Zhao Y."/>
            <person name="Ren L."/>
            <person name="Fei J."/>
            <person name="Morisson M."/>
            <person name="Kaiser P."/>
            <person name="Griffin D.K."/>
            <person name="Rao M."/>
            <person name="Pitel F."/>
            <person name="Wang J."/>
            <person name="Li N."/>
        </authorList>
    </citation>
    <scope>NUCLEOTIDE SEQUENCE [LARGE SCALE GENOMIC DNA]</scope>
</reference>
<keyword evidence="3" id="KW-1185">Reference proteome</keyword>
<evidence type="ECO:0000313" key="2">
    <source>
        <dbReference type="EMBL" id="EOA94744.1"/>
    </source>
</evidence>